<dbReference type="SUPFAM" id="SSF47473">
    <property type="entry name" value="EF-hand"/>
    <property type="match status" value="1"/>
</dbReference>
<reference evidence="5" key="1">
    <citation type="submission" date="2023-08" db="EMBL/GenBank/DDBJ databases">
        <authorList>
            <person name="Chen Y."/>
            <person name="Shah S."/>
            <person name="Dougan E. K."/>
            <person name="Thang M."/>
            <person name="Chan C."/>
        </authorList>
    </citation>
    <scope>NUCLEOTIDE SEQUENCE</scope>
</reference>
<dbReference type="AlphaFoldDB" id="A0AA36NLF4"/>
<accession>A0AA36NLF4</accession>
<evidence type="ECO:0000313" key="5">
    <source>
        <dbReference type="EMBL" id="CAJ1407288.1"/>
    </source>
</evidence>
<evidence type="ECO:0000313" key="6">
    <source>
        <dbReference type="Proteomes" id="UP001178507"/>
    </source>
</evidence>
<dbReference type="Proteomes" id="UP001178507">
    <property type="component" value="Unassembled WGS sequence"/>
</dbReference>
<dbReference type="Gene3D" id="1.10.238.10">
    <property type="entry name" value="EF-hand"/>
    <property type="match status" value="1"/>
</dbReference>
<evidence type="ECO:0000256" key="2">
    <source>
        <dbReference type="SAM" id="Coils"/>
    </source>
</evidence>
<dbReference type="GO" id="GO:0005509">
    <property type="term" value="F:calcium ion binding"/>
    <property type="evidence" value="ECO:0007669"/>
    <property type="project" value="InterPro"/>
</dbReference>
<feature type="region of interest" description="Disordered" evidence="3">
    <location>
        <begin position="33"/>
        <end position="57"/>
    </location>
</feature>
<feature type="compositionally biased region" description="Polar residues" evidence="3">
    <location>
        <begin position="303"/>
        <end position="332"/>
    </location>
</feature>
<feature type="region of interest" description="Disordered" evidence="3">
    <location>
        <begin position="297"/>
        <end position="407"/>
    </location>
</feature>
<feature type="coiled-coil region" evidence="2">
    <location>
        <begin position="85"/>
        <end position="171"/>
    </location>
</feature>
<evidence type="ECO:0000259" key="4">
    <source>
        <dbReference type="PROSITE" id="PS50222"/>
    </source>
</evidence>
<dbReference type="PROSITE" id="PS50222">
    <property type="entry name" value="EF_HAND_2"/>
    <property type="match status" value="1"/>
</dbReference>
<proteinExistence type="predicted"/>
<dbReference type="EMBL" id="CAUJNA010003665">
    <property type="protein sequence ID" value="CAJ1407288.1"/>
    <property type="molecule type" value="Genomic_DNA"/>
</dbReference>
<evidence type="ECO:0000256" key="1">
    <source>
        <dbReference type="ARBA" id="ARBA00022837"/>
    </source>
</evidence>
<feature type="compositionally biased region" description="Low complexity" evidence="3">
    <location>
        <begin position="359"/>
        <end position="396"/>
    </location>
</feature>
<keyword evidence="2" id="KW-0175">Coiled coil</keyword>
<protein>
    <recommendedName>
        <fullName evidence="4">EF-hand domain-containing protein</fullName>
    </recommendedName>
</protein>
<keyword evidence="6" id="KW-1185">Reference proteome</keyword>
<sequence length="550" mass="59541">MDHKTLDQRWPRQVAPDLETEAARLLRWASEDAWGRRPGQRPEPEPDESYSAAVGSSYLGGADSDPWQRLLRGEGAFCEVPVALLERLRRQGEAQLAEIAELRGQLAQLPQVEEEIAAMEAELAELQSNCVVNANEIELRNLEAEALVGEAQRLEEEKQKRKERLEALTAQADEIEFWLDAAGHAPVGPEGRARVERFKAAAQAAAEAAERPVEKRHSASAALYSVTQWKEFFQGEELADGEQQELETFFARIDPGRPLTGAEVTAAAGNPQIGLPRQLRGLLAKVASKHAAGAPSQAEAQVLQANAETQPSAEVQAQPSSAQTPSAVQTPGDTAKAPEVQPSPAQKPSAVQPPGDTTQAPEVQPSPASAPSAAHTAQAEVSPSAAQTPQTAAAASAEEDGNFTVGEWIDFFQEEGALDDKERRELEQKCKAIESPEKGRSMEDMRSALSGLGLSPRLEEKLLKILAAAEAAEEDEETNFSKQEWMDFFQEDEDISAEELPVLDKLLDQMDTSGDGQISAEEITAALNDQSLKMPAAVRAKLVEFMQNVG</sequence>
<name>A0AA36NLF4_9DINO</name>
<feature type="compositionally biased region" description="Basic and acidic residues" evidence="3">
    <location>
        <begin position="33"/>
        <end position="44"/>
    </location>
</feature>
<feature type="domain" description="EF-hand" evidence="4">
    <location>
        <begin position="498"/>
        <end position="533"/>
    </location>
</feature>
<dbReference type="InterPro" id="IPR018247">
    <property type="entry name" value="EF_Hand_1_Ca_BS"/>
</dbReference>
<comment type="caution">
    <text evidence="5">The sequence shown here is derived from an EMBL/GenBank/DDBJ whole genome shotgun (WGS) entry which is preliminary data.</text>
</comment>
<organism evidence="5 6">
    <name type="scientific">Effrenium voratum</name>
    <dbReference type="NCBI Taxonomy" id="2562239"/>
    <lineage>
        <taxon>Eukaryota</taxon>
        <taxon>Sar</taxon>
        <taxon>Alveolata</taxon>
        <taxon>Dinophyceae</taxon>
        <taxon>Suessiales</taxon>
        <taxon>Symbiodiniaceae</taxon>
        <taxon>Effrenium</taxon>
    </lineage>
</organism>
<evidence type="ECO:0000256" key="3">
    <source>
        <dbReference type="SAM" id="MobiDB-lite"/>
    </source>
</evidence>
<keyword evidence="1" id="KW-0106">Calcium</keyword>
<dbReference type="InterPro" id="IPR002048">
    <property type="entry name" value="EF_hand_dom"/>
</dbReference>
<dbReference type="PROSITE" id="PS00018">
    <property type="entry name" value="EF_HAND_1"/>
    <property type="match status" value="1"/>
</dbReference>
<gene>
    <name evidence="5" type="ORF">EVOR1521_LOCUS29024</name>
</gene>
<dbReference type="InterPro" id="IPR011992">
    <property type="entry name" value="EF-hand-dom_pair"/>
</dbReference>